<dbReference type="Gene3D" id="3.40.1350.10">
    <property type="match status" value="1"/>
</dbReference>
<keyword evidence="2" id="KW-1185">Reference proteome</keyword>
<sequence>MVTVARAVRALKTDAQVVGNVGLYYVCYKLSLLGWNVMPTARNARGVDIICYDKDARNYIGIQVKTLSKRNAVPLGVSVDRLMGDFWVVVNQVATAPQAFILTPDEVKAGAHGTKSGKQSYWLECKDYELDGFREAWGRIGTGHPSSELPAIASLET</sequence>
<evidence type="ECO:0008006" key="3">
    <source>
        <dbReference type="Google" id="ProtNLM"/>
    </source>
</evidence>
<comment type="caution">
    <text evidence="1">The sequence shown here is derived from an EMBL/GenBank/DDBJ whole genome shotgun (WGS) entry which is preliminary data.</text>
</comment>
<gene>
    <name evidence="1" type="ORF">J2X19_001766</name>
</gene>
<dbReference type="EMBL" id="JAVDXT010000001">
    <property type="protein sequence ID" value="MDR7377108.1"/>
    <property type="molecule type" value="Genomic_DNA"/>
</dbReference>
<dbReference type="RefSeq" id="WP_310372545.1">
    <property type="nucleotide sequence ID" value="NZ_JAVDXT010000001.1"/>
</dbReference>
<accession>A0ABU2C701</accession>
<dbReference type="Proteomes" id="UP001180487">
    <property type="component" value="Unassembled WGS sequence"/>
</dbReference>
<organism evidence="1 2">
    <name type="scientific">Rhodoferax ferrireducens</name>
    <dbReference type="NCBI Taxonomy" id="192843"/>
    <lineage>
        <taxon>Bacteria</taxon>
        <taxon>Pseudomonadati</taxon>
        <taxon>Pseudomonadota</taxon>
        <taxon>Betaproteobacteria</taxon>
        <taxon>Burkholderiales</taxon>
        <taxon>Comamonadaceae</taxon>
        <taxon>Rhodoferax</taxon>
    </lineage>
</organism>
<evidence type="ECO:0000313" key="1">
    <source>
        <dbReference type="EMBL" id="MDR7377108.1"/>
    </source>
</evidence>
<protein>
    <recommendedName>
        <fullName evidence="3">PD(D/E)XK endonuclease domain-containing protein</fullName>
    </recommendedName>
</protein>
<reference evidence="1 2" key="1">
    <citation type="submission" date="2023-07" db="EMBL/GenBank/DDBJ databases">
        <title>Sorghum-associated microbial communities from plants grown in Nebraska, USA.</title>
        <authorList>
            <person name="Schachtman D."/>
        </authorList>
    </citation>
    <scope>NUCLEOTIDE SEQUENCE [LARGE SCALE GENOMIC DNA]</scope>
    <source>
        <strain evidence="1 2">BE313</strain>
    </source>
</reference>
<dbReference type="InterPro" id="IPR011856">
    <property type="entry name" value="tRNA_endonuc-like_dom_sf"/>
</dbReference>
<name>A0ABU2C701_9BURK</name>
<proteinExistence type="predicted"/>
<evidence type="ECO:0000313" key="2">
    <source>
        <dbReference type="Proteomes" id="UP001180487"/>
    </source>
</evidence>